<sequence length="382" mass="43330">MASPHVFHFSHPHPLQCTTLPSTPNIVTCFGCNIKVNYGEDYYQCKTCAFSLHHVCYNMPLITNHPSHPTHDLHLLVAPSSKATLNCVACGHRVTAFSYHCAQCTSFFHALCLALPVSLAITCHPHKIKLEFSPPYDFFCDLCNKPCNFNHRWLYRYSMCEFDTHISCALENLEPRLFQSPSFPQSSPLLRQQVEHTKLSAGVGDSFKGYEFGIMSLVAEQIGGENFDSKTDGWDKRLYSSSPWKKYNRGESEKMKNVELELQEKKLSPAEVLSKLEERTPLRDKWTPLSDHSPFSYQYSDSCFSIDLAKSYSAHARRSDQITRNVVSKEPFVPVNNKMNADSDVGKSSQRVTMKNPNESHAKRSVQDQTIAMSETVKTEAK</sequence>
<protein>
    <recommendedName>
        <fullName evidence="3">DC1 domain-containing protein</fullName>
    </recommendedName>
</protein>
<dbReference type="PANTHER" id="PTHR46288">
    <property type="entry name" value="PHORBOL-ESTER/DAG-TYPE DOMAIN-CONTAINING PROTEIN"/>
    <property type="match status" value="1"/>
</dbReference>
<proteinExistence type="predicted"/>
<keyword evidence="1" id="KW-0677">Repeat</keyword>
<feature type="compositionally biased region" description="Polar residues" evidence="2">
    <location>
        <begin position="346"/>
        <end position="357"/>
    </location>
</feature>
<dbReference type="AlphaFoldDB" id="A0A4D6M9M3"/>
<dbReference type="Pfam" id="PF03107">
    <property type="entry name" value="C1_2"/>
    <property type="match status" value="2"/>
</dbReference>
<gene>
    <name evidence="4" type="ORF">DEO72_LG6g2233</name>
</gene>
<accession>A0A4D6M9M3</accession>
<feature type="domain" description="DC1" evidence="3">
    <location>
        <begin position="66"/>
        <end position="112"/>
    </location>
</feature>
<dbReference type="Proteomes" id="UP000501690">
    <property type="component" value="Linkage Group LG6"/>
</dbReference>
<dbReference type="PANTHER" id="PTHR46288:SF17">
    <property type="entry name" value="CYSTEINE_HISTIDINE-RICH C1 DOMAIN PROTEIN"/>
    <property type="match status" value="1"/>
</dbReference>
<evidence type="ECO:0000259" key="3">
    <source>
        <dbReference type="Pfam" id="PF03107"/>
    </source>
</evidence>
<feature type="region of interest" description="Disordered" evidence="2">
    <location>
        <begin position="334"/>
        <end position="382"/>
    </location>
</feature>
<name>A0A4D6M9M3_VIGUN</name>
<reference evidence="4 5" key="1">
    <citation type="submission" date="2019-04" db="EMBL/GenBank/DDBJ databases">
        <title>An improved genome assembly and genetic linkage map for asparagus bean, Vigna unguiculata ssp. sesquipedialis.</title>
        <authorList>
            <person name="Xia Q."/>
            <person name="Zhang R."/>
            <person name="Dong Y."/>
        </authorList>
    </citation>
    <scope>NUCLEOTIDE SEQUENCE [LARGE SCALE GENOMIC DNA]</scope>
    <source>
        <tissue evidence="4">Leaf</tissue>
    </source>
</reference>
<evidence type="ECO:0000313" key="4">
    <source>
        <dbReference type="EMBL" id="QCD97523.1"/>
    </source>
</evidence>
<organism evidence="4 5">
    <name type="scientific">Vigna unguiculata</name>
    <name type="common">Cowpea</name>
    <dbReference type="NCBI Taxonomy" id="3917"/>
    <lineage>
        <taxon>Eukaryota</taxon>
        <taxon>Viridiplantae</taxon>
        <taxon>Streptophyta</taxon>
        <taxon>Embryophyta</taxon>
        <taxon>Tracheophyta</taxon>
        <taxon>Spermatophyta</taxon>
        <taxon>Magnoliopsida</taxon>
        <taxon>eudicotyledons</taxon>
        <taxon>Gunneridae</taxon>
        <taxon>Pentapetalae</taxon>
        <taxon>rosids</taxon>
        <taxon>fabids</taxon>
        <taxon>Fabales</taxon>
        <taxon>Fabaceae</taxon>
        <taxon>Papilionoideae</taxon>
        <taxon>50 kb inversion clade</taxon>
        <taxon>NPAAA clade</taxon>
        <taxon>indigoferoid/millettioid clade</taxon>
        <taxon>Phaseoleae</taxon>
        <taxon>Vigna</taxon>
    </lineage>
</organism>
<evidence type="ECO:0000256" key="1">
    <source>
        <dbReference type="ARBA" id="ARBA00022737"/>
    </source>
</evidence>
<evidence type="ECO:0000313" key="5">
    <source>
        <dbReference type="Proteomes" id="UP000501690"/>
    </source>
</evidence>
<evidence type="ECO:0000256" key="2">
    <source>
        <dbReference type="SAM" id="MobiDB-lite"/>
    </source>
</evidence>
<dbReference type="InterPro" id="IPR046349">
    <property type="entry name" value="C1-like_sf"/>
</dbReference>
<dbReference type="EMBL" id="CP039350">
    <property type="protein sequence ID" value="QCD97523.1"/>
    <property type="molecule type" value="Genomic_DNA"/>
</dbReference>
<feature type="domain" description="DC1" evidence="3">
    <location>
        <begin position="9"/>
        <end position="56"/>
    </location>
</feature>
<dbReference type="InterPro" id="IPR004146">
    <property type="entry name" value="DC1"/>
</dbReference>
<keyword evidence="5" id="KW-1185">Reference proteome</keyword>
<dbReference type="SUPFAM" id="SSF57889">
    <property type="entry name" value="Cysteine-rich domain"/>
    <property type="match status" value="2"/>
</dbReference>